<dbReference type="GeneID" id="82203618"/>
<dbReference type="Gene3D" id="6.10.250.2410">
    <property type="match status" value="1"/>
</dbReference>
<proteinExistence type="inferred from homology"/>
<feature type="compositionally biased region" description="Basic and acidic residues" evidence="4">
    <location>
        <begin position="248"/>
        <end position="263"/>
    </location>
</feature>
<dbReference type="RefSeq" id="WP_075820807.1">
    <property type="nucleotide sequence ID" value="NZ_CAPNHH010000010.1"/>
</dbReference>
<feature type="region of interest" description="Disordered" evidence="4">
    <location>
        <begin position="248"/>
        <end position="275"/>
    </location>
</feature>
<protein>
    <recommendedName>
        <fullName evidence="2 3">Segregation and condensation protein A</fullName>
    </recommendedName>
</protein>
<dbReference type="InterPro" id="IPR003768">
    <property type="entry name" value="ScpA"/>
</dbReference>
<reference evidence="5 6" key="1">
    <citation type="submission" date="2016-11" db="EMBL/GenBank/DDBJ databases">
        <title>Description of two novel members of the family Erysipelotrichaceae: Ileibacterium lipovorans gen. nov., sp. nov. and Dubosiella newyorkensis, gen. nov., sp. nov.</title>
        <authorList>
            <person name="Cox L.M."/>
            <person name="Sohn J."/>
            <person name="Tyrrell K.L."/>
            <person name="Citron D.M."/>
            <person name="Lawson P.A."/>
            <person name="Patel N.B."/>
            <person name="Iizumi T."/>
            <person name="Perez-Perez G.I."/>
            <person name="Goldstein E.J."/>
            <person name="Blaser M.J."/>
        </authorList>
    </citation>
    <scope>NUCLEOTIDE SEQUENCE [LARGE SCALE GENOMIC DNA]</scope>
    <source>
        <strain evidence="5 6">NYU-BL-A3</strain>
    </source>
</reference>
<dbReference type="PANTHER" id="PTHR33969:SF2">
    <property type="entry name" value="SEGREGATION AND CONDENSATION PROTEIN A"/>
    <property type="match status" value="1"/>
</dbReference>
<organism evidence="5 6">
    <name type="scientific">Ileibacterium valens</name>
    <dbReference type="NCBI Taxonomy" id="1862668"/>
    <lineage>
        <taxon>Bacteria</taxon>
        <taxon>Bacillati</taxon>
        <taxon>Bacillota</taxon>
        <taxon>Erysipelotrichia</taxon>
        <taxon>Erysipelotrichales</taxon>
        <taxon>Erysipelotrichaceae</taxon>
        <taxon>Ileibacterium</taxon>
    </lineage>
</organism>
<comment type="subunit">
    <text evidence="3">Component of a cohesin-like complex composed of ScpA, ScpB and the Smc homodimer, in which ScpA and ScpB bind to the head domain of Smc. The presence of the three proteins is required for the association of the complex with DNA.</text>
</comment>
<keyword evidence="3" id="KW-0963">Cytoplasm</keyword>
<evidence type="ECO:0000256" key="4">
    <source>
        <dbReference type="SAM" id="MobiDB-lite"/>
    </source>
</evidence>
<dbReference type="AlphaFoldDB" id="A0A1U7NDU5"/>
<comment type="similarity">
    <text evidence="3">Belongs to the ScpA family.</text>
</comment>
<keyword evidence="1 3" id="KW-0159">Chromosome partition</keyword>
<keyword evidence="3" id="KW-0131">Cell cycle</keyword>
<dbReference type="HAMAP" id="MF_01805">
    <property type="entry name" value="ScpA"/>
    <property type="match status" value="1"/>
</dbReference>
<evidence type="ECO:0000313" key="6">
    <source>
        <dbReference type="Proteomes" id="UP000186341"/>
    </source>
</evidence>
<name>A0A1U7NDU5_9FIRM</name>
<dbReference type="PANTHER" id="PTHR33969">
    <property type="entry name" value="SEGREGATION AND CONDENSATION PROTEIN A"/>
    <property type="match status" value="1"/>
</dbReference>
<gene>
    <name evidence="3" type="primary">scpA</name>
    <name evidence="5" type="ORF">BO222_10700</name>
</gene>
<keyword evidence="3" id="KW-0132">Cell division</keyword>
<accession>A0A1U7NDU5</accession>
<evidence type="ECO:0000313" key="5">
    <source>
        <dbReference type="EMBL" id="OLU37474.1"/>
    </source>
</evidence>
<dbReference type="GO" id="GO:0007059">
    <property type="term" value="P:chromosome segregation"/>
    <property type="evidence" value="ECO:0007669"/>
    <property type="project" value="UniProtKB-UniRule"/>
</dbReference>
<evidence type="ECO:0000256" key="2">
    <source>
        <dbReference type="ARBA" id="ARBA00044777"/>
    </source>
</evidence>
<dbReference type="OrthoDB" id="9811016at2"/>
<dbReference type="GO" id="GO:0006260">
    <property type="term" value="P:DNA replication"/>
    <property type="evidence" value="ECO:0007669"/>
    <property type="project" value="UniProtKB-UniRule"/>
</dbReference>
<comment type="subcellular location">
    <subcellularLocation>
        <location evidence="3">Cytoplasm</location>
    </subcellularLocation>
    <text evidence="3">Associated with two foci at the outer edges of the nucleoid region in young cells, and at four foci within both cell halves in older cells.</text>
</comment>
<dbReference type="Pfam" id="PF02616">
    <property type="entry name" value="SMC_ScpA"/>
    <property type="match status" value="1"/>
</dbReference>
<keyword evidence="6" id="KW-1185">Reference proteome</keyword>
<evidence type="ECO:0000256" key="1">
    <source>
        <dbReference type="ARBA" id="ARBA00022829"/>
    </source>
</evidence>
<dbReference type="EMBL" id="MPJW01000200">
    <property type="protein sequence ID" value="OLU37474.1"/>
    <property type="molecule type" value="Genomic_DNA"/>
</dbReference>
<evidence type="ECO:0000256" key="3">
    <source>
        <dbReference type="HAMAP-Rule" id="MF_01805"/>
    </source>
</evidence>
<comment type="function">
    <text evidence="3">Participates in chromosomal partition during cell division. May act via the formation of a condensin-like complex containing Smc and ScpB that pull DNA away from mid-cell into both cell halves.</text>
</comment>
<dbReference type="GO" id="GO:0051301">
    <property type="term" value="P:cell division"/>
    <property type="evidence" value="ECO:0007669"/>
    <property type="project" value="UniProtKB-KW"/>
</dbReference>
<dbReference type="Proteomes" id="UP000186341">
    <property type="component" value="Unassembled WGS sequence"/>
</dbReference>
<dbReference type="GO" id="GO:0005737">
    <property type="term" value="C:cytoplasm"/>
    <property type="evidence" value="ECO:0007669"/>
    <property type="project" value="UniProtKB-SubCell"/>
</dbReference>
<comment type="caution">
    <text evidence="5">The sequence shown here is derived from an EMBL/GenBank/DDBJ whole genome shotgun (WGS) entry which is preliminary data.</text>
</comment>
<sequence>MKFSAELEQFEGPLDLMLHLIQKNKLDLFDLDLDQLADQYCAFIRKVSSEELENASEYLVEFTILLEYKSKRLLPKKEEEADSEYEEDQRDRLVARLLEYQRFKELSTCLEQKLEERSRKFDRQPASMIDEWSIPRQSDALIHVPLDDLLKAMKRVLQRQAILNPLDTSVEMRELSIEERIEQIKERLVIMKNPSRFEWFLEDINSLHEMIVTFLAILELIHMQVLAFRLENKNENLSQIKDSEISHSDVSNDAKADDQKSEWNDNLPGSKKTETETLKEADEIIWLYRI</sequence>